<dbReference type="Proteomes" id="UP000054928">
    <property type="component" value="Unassembled WGS sequence"/>
</dbReference>
<dbReference type="AlphaFoldDB" id="A0A0P1AK80"/>
<dbReference type="GeneID" id="36406727"/>
<sequence>MNSAKVTDVAGNSRQFLRAEIFIAETAADSIVGVVIVKRECRIEWKIHLSCLDG</sequence>
<name>A0A0P1AK80_PLAHL</name>
<organism evidence="1 2">
    <name type="scientific">Plasmopara halstedii</name>
    <name type="common">Downy mildew of sunflower</name>
    <dbReference type="NCBI Taxonomy" id="4781"/>
    <lineage>
        <taxon>Eukaryota</taxon>
        <taxon>Sar</taxon>
        <taxon>Stramenopiles</taxon>
        <taxon>Oomycota</taxon>
        <taxon>Peronosporomycetes</taxon>
        <taxon>Peronosporales</taxon>
        <taxon>Peronosporaceae</taxon>
        <taxon>Plasmopara</taxon>
    </lineage>
</organism>
<protein>
    <submittedName>
        <fullName evidence="1">Uncharacterized protein</fullName>
    </submittedName>
</protein>
<keyword evidence="2" id="KW-1185">Reference proteome</keyword>
<proteinExistence type="predicted"/>
<evidence type="ECO:0000313" key="2">
    <source>
        <dbReference type="Proteomes" id="UP000054928"/>
    </source>
</evidence>
<accession>A0A0P1AK80</accession>
<reference evidence="2" key="1">
    <citation type="submission" date="2014-09" db="EMBL/GenBank/DDBJ databases">
        <authorList>
            <person name="Sharma Rahul"/>
            <person name="Thines Marco"/>
        </authorList>
    </citation>
    <scope>NUCLEOTIDE SEQUENCE [LARGE SCALE GENOMIC DNA]</scope>
</reference>
<dbReference type="EMBL" id="CCYD01000553">
    <property type="protein sequence ID" value="CEG41319.1"/>
    <property type="molecule type" value="Genomic_DNA"/>
</dbReference>
<evidence type="ECO:0000313" key="1">
    <source>
        <dbReference type="EMBL" id="CEG41319.1"/>
    </source>
</evidence>
<dbReference type="RefSeq" id="XP_024577688.1">
    <property type="nucleotide sequence ID" value="XM_024727075.1"/>
</dbReference>